<organism evidence="3 4">
    <name type="scientific">Mesorhizobium tamadayense</name>
    <dbReference type="NCBI Taxonomy" id="425306"/>
    <lineage>
        <taxon>Bacteria</taxon>
        <taxon>Pseudomonadati</taxon>
        <taxon>Pseudomonadota</taxon>
        <taxon>Alphaproteobacteria</taxon>
        <taxon>Hyphomicrobiales</taxon>
        <taxon>Phyllobacteriaceae</taxon>
        <taxon>Mesorhizobium</taxon>
    </lineage>
</organism>
<feature type="region of interest" description="Disordered" evidence="1">
    <location>
        <begin position="1"/>
        <end position="43"/>
    </location>
</feature>
<keyword evidence="4" id="KW-1185">Reference proteome</keyword>
<feature type="compositionally biased region" description="Basic residues" evidence="1">
    <location>
        <begin position="263"/>
        <end position="272"/>
    </location>
</feature>
<evidence type="ECO:0000259" key="2">
    <source>
        <dbReference type="Pfam" id="PF13763"/>
    </source>
</evidence>
<dbReference type="Pfam" id="PF13763">
    <property type="entry name" value="DUF4167"/>
    <property type="match status" value="1"/>
</dbReference>
<dbReference type="RefSeq" id="WP_125000093.1">
    <property type="nucleotide sequence ID" value="NZ_RQXT01000019.1"/>
</dbReference>
<sequence length="331" mass="35195">MRPQQQNRRMRGRNNNGGGGNNNRKGPNPLTRNYESNGPDVKIRGSAQQIAEKYATLARDAQSSGDRVMAENYLQHAEHYNRIIAAAQAQMPIQNAQQNRDDFDDDLDEDRDEFDTAANAGEAQAAANGSGPQPVIEGTPAELAYNQENGRDNNRRDNNGRDRHRDRRNGGYGQHGQSGQRGDNGQRDGGQRGEGQRGEGQRGEHGSQQIDQNRRSEPQAQPEASAEGGFSAEQAPLFDSFSPAGLAAQAERNEAGADNGGGRRQRRPRRGRGSAEQGNADQTDNPAGDAANDGSDAVVAATEKASGTPSESGASEPAGGTGEPAVADAND</sequence>
<evidence type="ECO:0000256" key="1">
    <source>
        <dbReference type="SAM" id="MobiDB-lite"/>
    </source>
</evidence>
<proteinExistence type="predicted"/>
<dbReference type="EMBL" id="RQXT01000019">
    <property type="protein sequence ID" value="RRI00690.1"/>
    <property type="molecule type" value="Genomic_DNA"/>
</dbReference>
<evidence type="ECO:0000313" key="3">
    <source>
        <dbReference type="EMBL" id="RRI00690.1"/>
    </source>
</evidence>
<protein>
    <submittedName>
        <fullName evidence="3">DUF4167 domain-containing protein</fullName>
    </submittedName>
</protein>
<comment type="caution">
    <text evidence="3">The sequence shown here is derived from an EMBL/GenBank/DDBJ whole genome shotgun (WGS) entry which is preliminary data.</text>
</comment>
<reference evidence="3 4" key="1">
    <citation type="submission" date="2018-11" db="EMBL/GenBank/DDBJ databases">
        <title>the genome of Mesorhizobium tamadayense DSM 28320.</title>
        <authorList>
            <person name="Gao J."/>
        </authorList>
    </citation>
    <scope>NUCLEOTIDE SEQUENCE [LARGE SCALE GENOMIC DNA]</scope>
    <source>
        <strain evidence="3 4">DSM 28320</strain>
    </source>
</reference>
<feature type="domain" description="DUF4167" evidence="2">
    <location>
        <begin position="11"/>
        <end position="90"/>
    </location>
</feature>
<dbReference type="InterPro" id="IPR025430">
    <property type="entry name" value="DUF4167"/>
</dbReference>
<dbReference type="OrthoDB" id="9816310at2"/>
<name>A0A3P3FQ28_9HYPH</name>
<feature type="region of interest" description="Disordered" evidence="1">
    <location>
        <begin position="122"/>
        <end position="331"/>
    </location>
</feature>
<evidence type="ECO:0000313" key="4">
    <source>
        <dbReference type="Proteomes" id="UP000273786"/>
    </source>
</evidence>
<dbReference type="Proteomes" id="UP000273786">
    <property type="component" value="Unassembled WGS sequence"/>
</dbReference>
<gene>
    <name evidence="3" type="ORF">EH240_16815</name>
</gene>
<accession>A0A3P3FQ28</accession>
<feature type="compositionally biased region" description="Basic and acidic residues" evidence="1">
    <location>
        <begin position="184"/>
        <end position="205"/>
    </location>
</feature>
<feature type="compositionally biased region" description="Polar residues" evidence="1">
    <location>
        <begin position="276"/>
        <end position="285"/>
    </location>
</feature>
<feature type="compositionally biased region" description="Basic and acidic residues" evidence="1">
    <location>
        <begin position="149"/>
        <end position="163"/>
    </location>
</feature>
<dbReference type="AlphaFoldDB" id="A0A3P3FQ28"/>